<feature type="binding site" description="axial binding residue" evidence="14">
    <location>
        <position position="11"/>
    </location>
    <ligand>
        <name>heme</name>
        <dbReference type="ChEBI" id="CHEBI:30413"/>
    </ligand>
    <ligandPart>
        <name>Fe</name>
        <dbReference type="ChEBI" id="CHEBI:18248"/>
    </ligandPart>
</feature>
<protein>
    <recommendedName>
        <fullName evidence="4 14">Protoporphyrinogen IX oxidase</fullName>
        <shortName evidence="14">PPO</shortName>
        <ecNumber evidence="14 15">1.3.99.-</ecNumber>
    </recommendedName>
</protein>
<evidence type="ECO:0000256" key="8">
    <source>
        <dbReference type="ARBA" id="ARBA00022723"/>
    </source>
</evidence>
<dbReference type="EC" id="1.3.99.-" evidence="14 15"/>
<evidence type="ECO:0000256" key="4">
    <source>
        <dbReference type="ARBA" id="ARBA00017504"/>
    </source>
</evidence>
<feature type="binding site" description="axial binding residue" evidence="14">
    <location>
        <position position="91"/>
    </location>
    <ligand>
        <name>heme</name>
        <dbReference type="ChEBI" id="CHEBI:30413"/>
    </ligand>
    <ligandPart>
        <name>Fe</name>
        <dbReference type="ChEBI" id="CHEBI:18248"/>
    </ligandPart>
</feature>
<dbReference type="OrthoDB" id="9800824at2"/>
<evidence type="ECO:0000256" key="11">
    <source>
        <dbReference type="ARBA" id="ARBA00023004"/>
    </source>
</evidence>
<feature type="transmembrane region" description="Helical" evidence="14">
    <location>
        <begin position="6"/>
        <end position="25"/>
    </location>
</feature>
<keyword evidence="10 14" id="KW-0560">Oxidoreductase</keyword>
<evidence type="ECO:0000256" key="1">
    <source>
        <dbReference type="ARBA" id="ARBA00004651"/>
    </source>
</evidence>
<dbReference type="PANTHER" id="PTHR40255:SF1">
    <property type="entry name" value="PROTOPORPHYRINOGEN IX OXIDASE"/>
    <property type="match status" value="1"/>
</dbReference>
<dbReference type="PATRIC" id="fig|1280954.3.peg.1821"/>
<evidence type="ECO:0000313" key="17">
    <source>
        <dbReference type="Proteomes" id="UP000027100"/>
    </source>
</evidence>
<comment type="subcellular location">
    <subcellularLocation>
        <location evidence="1 14">Cell membrane</location>
        <topology evidence="1 14">Multi-pass membrane protein</topology>
    </subcellularLocation>
</comment>
<gene>
    <name evidence="16" type="ORF">HPO_08993</name>
</gene>
<feature type="transmembrane region" description="Helical" evidence="14">
    <location>
        <begin position="126"/>
        <end position="144"/>
    </location>
</feature>
<dbReference type="Pfam" id="PF03653">
    <property type="entry name" value="UPF0093"/>
    <property type="match status" value="1"/>
</dbReference>
<evidence type="ECO:0000256" key="5">
    <source>
        <dbReference type="ARBA" id="ARBA00022475"/>
    </source>
</evidence>
<evidence type="ECO:0000256" key="13">
    <source>
        <dbReference type="ARBA" id="ARBA00048390"/>
    </source>
</evidence>
<dbReference type="eggNOG" id="COG1981">
    <property type="taxonomic scope" value="Bacteria"/>
</dbReference>
<reference evidence="16 17" key="1">
    <citation type="journal article" date="2014" name="Antonie Van Leeuwenhoek">
        <title>Hyphomonas beringensis sp. nov. and Hyphomonas chukchiensis sp. nov., isolated from surface seawater of the Bering Sea and Chukchi Sea.</title>
        <authorList>
            <person name="Li C."/>
            <person name="Lai Q."/>
            <person name="Li G."/>
            <person name="Dong C."/>
            <person name="Wang J."/>
            <person name="Liao Y."/>
            <person name="Shao Z."/>
        </authorList>
    </citation>
    <scope>NUCLEOTIDE SEQUENCE [LARGE SCALE GENOMIC DNA]</scope>
    <source>
        <strain evidence="16 17">PS728</strain>
    </source>
</reference>
<organism evidence="16 17">
    <name type="scientific">Hyphomonas polymorpha PS728</name>
    <dbReference type="NCBI Taxonomy" id="1280954"/>
    <lineage>
        <taxon>Bacteria</taxon>
        <taxon>Pseudomonadati</taxon>
        <taxon>Pseudomonadota</taxon>
        <taxon>Alphaproteobacteria</taxon>
        <taxon>Hyphomonadales</taxon>
        <taxon>Hyphomonadaceae</taxon>
        <taxon>Hyphomonas</taxon>
    </lineage>
</organism>
<dbReference type="PANTHER" id="PTHR40255">
    <property type="entry name" value="UPF0093 MEMBRANE PROTEIN SLR1790"/>
    <property type="match status" value="1"/>
</dbReference>
<keyword evidence="6 14" id="KW-0349">Heme</keyword>
<evidence type="ECO:0000256" key="7">
    <source>
        <dbReference type="ARBA" id="ARBA00022692"/>
    </source>
</evidence>
<dbReference type="Proteomes" id="UP000027100">
    <property type="component" value="Unassembled WGS sequence"/>
</dbReference>
<dbReference type="RefSeq" id="WP_035597348.1">
    <property type="nucleotide sequence ID" value="NZ_ARYM01000009.1"/>
</dbReference>
<comment type="cofactor">
    <cofactor evidence="14 15">
        <name>heme b</name>
        <dbReference type="ChEBI" id="CHEBI:60344"/>
    </cofactor>
    <text evidence="14 15">Binds 1 heme b (iron(II)-protoporphyrin IX) group per subunit.</text>
</comment>
<evidence type="ECO:0000256" key="2">
    <source>
        <dbReference type="ARBA" id="ARBA00005073"/>
    </source>
</evidence>
<keyword evidence="17" id="KW-1185">Reference proteome</keyword>
<keyword evidence="12 14" id="KW-0472">Membrane</keyword>
<comment type="similarity">
    <text evidence="3 14 15">Belongs to the HemJ family.</text>
</comment>
<feature type="transmembrane region" description="Helical" evidence="14">
    <location>
        <begin position="86"/>
        <end position="105"/>
    </location>
</feature>
<dbReference type="PIRSF" id="PIRSF004638">
    <property type="entry name" value="UCP004638"/>
    <property type="match status" value="1"/>
</dbReference>
<dbReference type="UniPathway" id="UPA00251">
    <property type="reaction ID" value="UER00324"/>
</dbReference>
<comment type="function">
    <text evidence="14 15">Catalyzes the oxidation of protoporphyrinogen IX to protoporphyrin IX.</text>
</comment>
<dbReference type="InterPro" id="IPR005265">
    <property type="entry name" value="HemJ-like"/>
</dbReference>
<dbReference type="HAMAP" id="MF_02239">
    <property type="entry name" value="HemJ"/>
    <property type="match status" value="1"/>
</dbReference>
<evidence type="ECO:0000256" key="10">
    <source>
        <dbReference type="ARBA" id="ARBA00023002"/>
    </source>
</evidence>
<evidence type="ECO:0000256" key="9">
    <source>
        <dbReference type="ARBA" id="ARBA00022989"/>
    </source>
</evidence>
<keyword evidence="9 14" id="KW-1133">Transmembrane helix</keyword>
<keyword evidence="7 14" id="KW-0812">Transmembrane</keyword>
<evidence type="ECO:0000256" key="3">
    <source>
        <dbReference type="ARBA" id="ARBA00006501"/>
    </source>
</evidence>
<comment type="pathway">
    <text evidence="2 14 15">Porphyrin-containing compound metabolism; protoporphyrin-IX biosynthesis; protoporphyrin-IX from protoporphyrinogen-IX: step 1/1.</text>
</comment>
<proteinExistence type="inferred from homology"/>
<evidence type="ECO:0000256" key="6">
    <source>
        <dbReference type="ARBA" id="ARBA00022617"/>
    </source>
</evidence>
<dbReference type="GO" id="GO:0046872">
    <property type="term" value="F:metal ion binding"/>
    <property type="evidence" value="ECO:0007669"/>
    <property type="project" value="UniProtKB-UniRule"/>
</dbReference>
<dbReference type="GO" id="GO:0005886">
    <property type="term" value="C:plasma membrane"/>
    <property type="evidence" value="ECO:0007669"/>
    <property type="project" value="UniProtKB-SubCell"/>
</dbReference>
<sequence>MDLYNWLKAGHVVFVIALMAGLLVYPRYKIHQLSSQPGEALFETMKKSSGQLRMIILNPSLVLVWLFGLAMVYVDWQRGGQLYLEGWFHAKLLLVLIISGLHGYFIGLGKKVDRVTGTVQAKTLRMMNEVPFLLMIGVVILVIVKPF</sequence>
<keyword evidence="8 14" id="KW-0479">Metal-binding</keyword>
<dbReference type="GO" id="GO:0006782">
    <property type="term" value="P:protoporphyrinogen IX biosynthetic process"/>
    <property type="evidence" value="ECO:0007669"/>
    <property type="project" value="UniProtKB-UniRule"/>
</dbReference>
<comment type="caution">
    <text evidence="16">The sequence shown here is derived from an EMBL/GenBank/DDBJ whole genome shotgun (WGS) entry which is preliminary data.</text>
</comment>
<dbReference type="STRING" id="1280954.HPO_08993"/>
<evidence type="ECO:0000256" key="15">
    <source>
        <dbReference type="PIRNR" id="PIRNR004638"/>
    </source>
</evidence>
<dbReference type="AlphaFoldDB" id="A0A062VGR4"/>
<dbReference type="EMBL" id="ARYM01000009">
    <property type="protein sequence ID" value="KCZ98679.1"/>
    <property type="molecule type" value="Genomic_DNA"/>
</dbReference>
<evidence type="ECO:0000256" key="12">
    <source>
        <dbReference type="ARBA" id="ARBA00023136"/>
    </source>
</evidence>
<name>A0A062VGR4_9PROT</name>
<comment type="catalytic activity">
    <reaction evidence="13 14 15">
        <text>protoporphyrinogen IX + 3 A = protoporphyrin IX + 3 AH2</text>
        <dbReference type="Rhea" id="RHEA:62000"/>
        <dbReference type="ChEBI" id="CHEBI:13193"/>
        <dbReference type="ChEBI" id="CHEBI:17499"/>
        <dbReference type="ChEBI" id="CHEBI:57306"/>
        <dbReference type="ChEBI" id="CHEBI:57307"/>
    </reaction>
</comment>
<dbReference type="GO" id="GO:0070818">
    <property type="term" value="F:protoporphyrinogen oxidase activity"/>
    <property type="evidence" value="ECO:0007669"/>
    <property type="project" value="UniProtKB-UniRule"/>
</dbReference>
<evidence type="ECO:0000256" key="14">
    <source>
        <dbReference type="HAMAP-Rule" id="MF_02239"/>
    </source>
</evidence>
<accession>A0A062VGR4</accession>
<keyword evidence="11 14" id="KW-0408">Iron</keyword>
<feature type="transmembrane region" description="Helical" evidence="14">
    <location>
        <begin position="55"/>
        <end position="74"/>
    </location>
</feature>
<evidence type="ECO:0000313" key="16">
    <source>
        <dbReference type="EMBL" id="KCZ98679.1"/>
    </source>
</evidence>
<comment type="subunit">
    <text evidence="14">Homodimer.</text>
</comment>
<keyword evidence="5 14" id="KW-1003">Cell membrane</keyword>